<reference evidence="4" key="1">
    <citation type="submission" date="2017-09" db="EMBL/GenBank/DDBJ databases">
        <title>Depth-based differentiation of microbial function through sediment-hosted aquifers and enrichment of novel symbionts in the deep terrestrial subsurface.</title>
        <authorList>
            <person name="Probst A.J."/>
            <person name="Ladd B."/>
            <person name="Jarett J.K."/>
            <person name="Geller-Mcgrath D.E."/>
            <person name="Sieber C.M.K."/>
            <person name="Emerson J.B."/>
            <person name="Anantharaman K."/>
            <person name="Thomas B.C."/>
            <person name="Malmstrom R."/>
            <person name="Stieglmeier M."/>
            <person name="Klingl A."/>
            <person name="Woyke T."/>
            <person name="Ryan C.M."/>
            <person name="Banfield J.F."/>
        </authorList>
    </citation>
    <scope>NUCLEOTIDE SEQUENCE [LARGE SCALE GENOMIC DNA]</scope>
</reference>
<name>A0A2M7T8P9_9ACTN</name>
<protein>
    <submittedName>
        <fullName evidence="3">Addiction module antidote protein, HigA family</fullName>
    </submittedName>
</protein>
<organism evidence="3 4">
    <name type="scientific">Candidatus Aquicultor secundus</name>
    <dbReference type="NCBI Taxonomy" id="1973895"/>
    <lineage>
        <taxon>Bacteria</taxon>
        <taxon>Bacillati</taxon>
        <taxon>Actinomycetota</taxon>
        <taxon>Candidatus Aquicultoria</taxon>
        <taxon>Candidatus Aquicultorales</taxon>
        <taxon>Candidatus Aquicultoraceae</taxon>
        <taxon>Candidatus Aquicultor</taxon>
    </lineage>
</organism>
<dbReference type="SMART" id="SM00530">
    <property type="entry name" value="HTH_XRE"/>
    <property type="match status" value="1"/>
</dbReference>
<dbReference type="Proteomes" id="UP000230956">
    <property type="component" value="Unassembled WGS sequence"/>
</dbReference>
<feature type="domain" description="HTH cro/C1-type" evidence="2">
    <location>
        <begin position="15"/>
        <end position="69"/>
    </location>
</feature>
<dbReference type="SUPFAM" id="SSF47413">
    <property type="entry name" value="lambda repressor-like DNA-binding domains"/>
    <property type="match status" value="1"/>
</dbReference>
<accession>A0A2M7T8P9</accession>
<dbReference type="InterPro" id="IPR010982">
    <property type="entry name" value="Lambda_DNA-bd_dom_sf"/>
</dbReference>
<gene>
    <name evidence="3" type="primary">higA</name>
    <name evidence="3" type="ORF">COY37_04225</name>
</gene>
<dbReference type="Pfam" id="PF01381">
    <property type="entry name" value="HTH_3"/>
    <property type="match status" value="1"/>
</dbReference>
<comment type="caution">
    <text evidence="3">The sequence shown here is derived from an EMBL/GenBank/DDBJ whole genome shotgun (WGS) entry which is preliminary data.</text>
</comment>
<dbReference type="PANTHER" id="PTHR36924:SF1">
    <property type="entry name" value="ANTITOXIN HIGA-1"/>
    <property type="match status" value="1"/>
</dbReference>
<keyword evidence="1" id="KW-0238">DNA-binding</keyword>
<evidence type="ECO:0000313" key="4">
    <source>
        <dbReference type="Proteomes" id="UP000230956"/>
    </source>
</evidence>
<dbReference type="PROSITE" id="PS50943">
    <property type="entry name" value="HTH_CROC1"/>
    <property type="match status" value="1"/>
</dbReference>
<dbReference type="CDD" id="cd00093">
    <property type="entry name" value="HTH_XRE"/>
    <property type="match status" value="1"/>
</dbReference>
<evidence type="ECO:0000256" key="1">
    <source>
        <dbReference type="ARBA" id="ARBA00023125"/>
    </source>
</evidence>
<dbReference type="InterPro" id="IPR013430">
    <property type="entry name" value="Toxin_antidote_HigA"/>
</dbReference>
<proteinExistence type="predicted"/>
<dbReference type="NCBIfam" id="TIGR02607">
    <property type="entry name" value="antidote_HigA"/>
    <property type="match status" value="1"/>
</dbReference>
<dbReference type="Gene3D" id="1.10.260.40">
    <property type="entry name" value="lambda repressor-like DNA-binding domains"/>
    <property type="match status" value="1"/>
</dbReference>
<sequence>MKKKLHSVHPGEVLLEEFLKPMDMSQNRLAINIGVPARRINEIVLGKRSITADTALRLARFFGTSAEFWLGLQAQYDLDVTAEALGERLEREVKKRADAG</sequence>
<dbReference type="AlphaFoldDB" id="A0A2M7T8P9"/>
<dbReference type="EMBL" id="PFNG01000097">
    <property type="protein sequence ID" value="PIZ40270.1"/>
    <property type="molecule type" value="Genomic_DNA"/>
</dbReference>
<dbReference type="InterPro" id="IPR001387">
    <property type="entry name" value="Cro/C1-type_HTH"/>
</dbReference>
<evidence type="ECO:0000313" key="3">
    <source>
        <dbReference type="EMBL" id="PIZ40270.1"/>
    </source>
</evidence>
<evidence type="ECO:0000259" key="2">
    <source>
        <dbReference type="PROSITE" id="PS50943"/>
    </source>
</evidence>
<dbReference type="GO" id="GO:0003677">
    <property type="term" value="F:DNA binding"/>
    <property type="evidence" value="ECO:0007669"/>
    <property type="project" value="UniProtKB-KW"/>
</dbReference>
<dbReference type="PANTHER" id="PTHR36924">
    <property type="entry name" value="ANTITOXIN HIGA-1"/>
    <property type="match status" value="1"/>
</dbReference>